<dbReference type="EMBL" id="QRDZ01000023">
    <property type="protein sequence ID" value="RED64409.1"/>
    <property type="molecule type" value="Genomic_DNA"/>
</dbReference>
<gene>
    <name evidence="1" type="ORF">DFP98_12381</name>
</gene>
<proteinExistence type="predicted"/>
<keyword evidence="2" id="KW-1185">Reference proteome</keyword>
<comment type="caution">
    <text evidence="1">The sequence shown here is derived from an EMBL/GenBank/DDBJ whole genome shotgun (WGS) entry which is preliminary data.</text>
</comment>
<evidence type="ECO:0000313" key="1">
    <source>
        <dbReference type="EMBL" id="RED64409.1"/>
    </source>
</evidence>
<sequence length="120" mass="13714">MSGVFAKTSLPSRARLVYSNNVWWDKRELWVLEGCANIFGSTQIREHALHIDIDAGEQGRSHFARSMSIIRFYELQLAACIENKLAQRQMNRIDDPVFLQPEALVLALFSYFVVVAGRGR</sequence>
<accession>A0A3D9ISA8</accession>
<dbReference type="AlphaFoldDB" id="A0A3D9ISA8"/>
<name>A0A3D9ISA8_9BACL</name>
<evidence type="ECO:0000313" key="2">
    <source>
        <dbReference type="Proteomes" id="UP000256977"/>
    </source>
</evidence>
<reference evidence="1 2" key="1">
    <citation type="submission" date="2018-07" db="EMBL/GenBank/DDBJ databases">
        <title>Genomic Encyclopedia of Type Strains, Phase III (KMG-III): the genomes of soil and plant-associated and newly described type strains.</title>
        <authorList>
            <person name="Whitman W."/>
        </authorList>
    </citation>
    <scope>NUCLEOTIDE SEQUENCE [LARGE SCALE GENOMIC DNA]</scope>
    <source>
        <strain evidence="1 2">CECT 7287</strain>
    </source>
</reference>
<protein>
    <submittedName>
        <fullName evidence="1">Uncharacterized protein</fullName>
    </submittedName>
</protein>
<organism evidence="1 2">
    <name type="scientific">Cohnella phaseoli</name>
    <dbReference type="NCBI Taxonomy" id="456490"/>
    <lineage>
        <taxon>Bacteria</taxon>
        <taxon>Bacillati</taxon>
        <taxon>Bacillota</taxon>
        <taxon>Bacilli</taxon>
        <taxon>Bacillales</taxon>
        <taxon>Paenibacillaceae</taxon>
        <taxon>Cohnella</taxon>
    </lineage>
</organism>
<dbReference type="Proteomes" id="UP000256977">
    <property type="component" value="Unassembled WGS sequence"/>
</dbReference>